<evidence type="ECO:0000256" key="7">
    <source>
        <dbReference type="SAM" id="Phobius"/>
    </source>
</evidence>
<dbReference type="GO" id="GO:0005886">
    <property type="term" value="C:plasma membrane"/>
    <property type="evidence" value="ECO:0007669"/>
    <property type="project" value="UniProtKB-SubCell"/>
</dbReference>
<dbReference type="GO" id="GO:0016413">
    <property type="term" value="F:O-acetyltransferase activity"/>
    <property type="evidence" value="ECO:0007669"/>
    <property type="project" value="TreeGrafter"/>
</dbReference>
<evidence type="ECO:0000256" key="6">
    <source>
        <dbReference type="ARBA" id="ARBA00023136"/>
    </source>
</evidence>
<comment type="similarity">
    <text evidence="2">Belongs to the acyltransferase 3 family.</text>
</comment>
<feature type="transmembrane region" description="Helical" evidence="7">
    <location>
        <begin position="77"/>
        <end position="95"/>
    </location>
</feature>
<dbReference type="KEGG" id="mgin:FRZ54_20990"/>
<comment type="subcellular location">
    <subcellularLocation>
        <location evidence="1">Cell membrane</location>
        <topology evidence="1">Multi-pass membrane protein</topology>
    </subcellularLocation>
</comment>
<dbReference type="Proteomes" id="UP000321479">
    <property type="component" value="Chromosome"/>
</dbReference>
<keyword evidence="9" id="KW-0808">Transferase</keyword>
<dbReference type="OrthoDB" id="9810469at2"/>
<feature type="transmembrane region" description="Helical" evidence="7">
    <location>
        <begin position="212"/>
        <end position="227"/>
    </location>
</feature>
<proteinExistence type="inferred from homology"/>
<feature type="domain" description="Acyltransferase 3" evidence="8">
    <location>
        <begin position="31"/>
        <end position="358"/>
    </location>
</feature>
<evidence type="ECO:0000259" key="8">
    <source>
        <dbReference type="Pfam" id="PF01757"/>
    </source>
</evidence>
<feature type="transmembrane region" description="Helical" evidence="7">
    <location>
        <begin position="150"/>
        <end position="170"/>
    </location>
</feature>
<feature type="transmembrane region" description="Helical" evidence="7">
    <location>
        <begin position="272"/>
        <end position="292"/>
    </location>
</feature>
<evidence type="ECO:0000313" key="9">
    <source>
        <dbReference type="EMBL" id="QEC64938.1"/>
    </source>
</evidence>
<evidence type="ECO:0000256" key="2">
    <source>
        <dbReference type="ARBA" id="ARBA00007400"/>
    </source>
</evidence>
<accession>A0A5B8V174</accession>
<keyword evidence="6 7" id="KW-0472">Membrane</keyword>
<dbReference type="PANTHER" id="PTHR40074">
    <property type="entry name" value="O-ACETYLTRANSFERASE WECH"/>
    <property type="match status" value="1"/>
</dbReference>
<evidence type="ECO:0000256" key="4">
    <source>
        <dbReference type="ARBA" id="ARBA00022692"/>
    </source>
</evidence>
<evidence type="ECO:0000256" key="1">
    <source>
        <dbReference type="ARBA" id="ARBA00004651"/>
    </source>
</evidence>
<keyword evidence="5 7" id="KW-1133">Transmembrane helix</keyword>
<protein>
    <submittedName>
        <fullName evidence="9">Acyltransferase family protein</fullName>
    </submittedName>
</protein>
<feature type="transmembrane region" description="Helical" evidence="7">
    <location>
        <begin position="38"/>
        <end position="57"/>
    </location>
</feature>
<evidence type="ECO:0000313" key="10">
    <source>
        <dbReference type="Proteomes" id="UP000321479"/>
    </source>
</evidence>
<feature type="transmembrane region" description="Helical" evidence="7">
    <location>
        <begin position="336"/>
        <end position="357"/>
    </location>
</feature>
<keyword evidence="9" id="KW-0012">Acyltransferase</keyword>
<gene>
    <name evidence="9" type="ORF">FRZ54_20990</name>
</gene>
<keyword evidence="10" id="KW-1185">Reference proteome</keyword>
<keyword evidence="4 7" id="KW-0812">Transmembrane</keyword>
<reference evidence="9 10" key="1">
    <citation type="journal article" date="2017" name="Curr. Microbiol.">
        <title>Mucilaginibacter ginsenosidivorans sp. nov., Isolated from Soil of Ginseng Field.</title>
        <authorList>
            <person name="Kim M.M."/>
            <person name="Siddiqi M.Z."/>
            <person name="Im W.T."/>
        </authorList>
    </citation>
    <scope>NUCLEOTIDE SEQUENCE [LARGE SCALE GENOMIC DNA]</scope>
    <source>
        <strain evidence="9 10">Gsoil 3017</strain>
    </source>
</reference>
<feature type="transmembrane region" description="Helical" evidence="7">
    <location>
        <begin position="239"/>
        <end position="260"/>
    </location>
</feature>
<dbReference type="PANTHER" id="PTHR40074:SF2">
    <property type="entry name" value="O-ACETYLTRANSFERASE WECH"/>
    <property type="match status" value="1"/>
</dbReference>
<name>A0A5B8V174_9SPHI</name>
<dbReference type="AlphaFoldDB" id="A0A5B8V174"/>
<dbReference type="InterPro" id="IPR002656">
    <property type="entry name" value="Acyl_transf_3_dom"/>
</dbReference>
<dbReference type="GO" id="GO:0009246">
    <property type="term" value="P:enterobacterial common antigen biosynthetic process"/>
    <property type="evidence" value="ECO:0007669"/>
    <property type="project" value="TreeGrafter"/>
</dbReference>
<sequence>MDDVLLFLSKLLTLENAQTATPEIPGPQTIDWINNLKVISLFAVIVLHTASLLLMDFKNATLSDWFAADLYNALTRFAVPVFVMITGALLLHREYEIGDFLKRRLSRIIWPFLFWSLVYIGYSLYDEEIVFTSDVWKNVLLVLHQLKYGAYYHLWYVYMLIGLYFIIPVVGRFVRAATEREILYFLVVWFAVISFTQPYLSRFWPQVDVRYFTGYIGYLVLGHYLAFKELPGKRNTTGLVIFYFLCLAGIAVGTYFTTASTGNISTLMYEPLGPFIILYAAGIFLLARITVYQIPGSLIRIRDLIGNYSLGIYLCHALFLTLLGEWNPSYKLCNPYLSIPLTALVCSVLSFVLIFLLSKIPYIGKYVAG</sequence>
<feature type="transmembrane region" description="Helical" evidence="7">
    <location>
        <begin position="182"/>
        <end position="200"/>
    </location>
</feature>
<dbReference type="EMBL" id="CP042436">
    <property type="protein sequence ID" value="QEC64938.1"/>
    <property type="molecule type" value="Genomic_DNA"/>
</dbReference>
<organism evidence="9 10">
    <name type="scientific">Mucilaginibacter ginsenosidivorans</name>
    <dbReference type="NCBI Taxonomy" id="398053"/>
    <lineage>
        <taxon>Bacteria</taxon>
        <taxon>Pseudomonadati</taxon>
        <taxon>Bacteroidota</taxon>
        <taxon>Sphingobacteriia</taxon>
        <taxon>Sphingobacteriales</taxon>
        <taxon>Sphingobacteriaceae</taxon>
        <taxon>Mucilaginibacter</taxon>
    </lineage>
</organism>
<feature type="transmembrane region" description="Helical" evidence="7">
    <location>
        <begin position="304"/>
        <end position="324"/>
    </location>
</feature>
<evidence type="ECO:0000256" key="3">
    <source>
        <dbReference type="ARBA" id="ARBA00022475"/>
    </source>
</evidence>
<evidence type="ECO:0000256" key="5">
    <source>
        <dbReference type="ARBA" id="ARBA00022989"/>
    </source>
</evidence>
<dbReference type="Pfam" id="PF01757">
    <property type="entry name" value="Acyl_transf_3"/>
    <property type="match status" value="1"/>
</dbReference>
<feature type="transmembrane region" description="Helical" evidence="7">
    <location>
        <begin position="107"/>
        <end position="125"/>
    </location>
</feature>
<keyword evidence="3" id="KW-1003">Cell membrane</keyword>